<dbReference type="AlphaFoldDB" id="A0A644YMS0"/>
<dbReference type="GO" id="GO:0003677">
    <property type="term" value="F:DNA binding"/>
    <property type="evidence" value="ECO:0007669"/>
    <property type="project" value="UniProtKB-KW"/>
</dbReference>
<reference evidence="3" key="1">
    <citation type="submission" date="2019-08" db="EMBL/GenBank/DDBJ databases">
        <authorList>
            <person name="Kucharzyk K."/>
            <person name="Murdoch R.W."/>
            <person name="Higgins S."/>
            <person name="Loffler F."/>
        </authorList>
    </citation>
    <scope>NUCLEOTIDE SEQUENCE</scope>
</reference>
<dbReference type="SUPFAM" id="SSF47413">
    <property type="entry name" value="lambda repressor-like DNA-binding domains"/>
    <property type="match status" value="1"/>
</dbReference>
<proteinExistence type="predicted"/>
<dbReference type="SMART" id="SM00530">
    <property type="entry name" value="HTH_XRE"/>
    <property type="match status" value="1"/>
</dbReference>
<protein>
    <recommendedName>
        <fullName evidence="2">HTH cro/C1-type domain-containing protein</fullName>
    </recommendedName>
</protein>
<gene>
    <name evidence="3" type="ORF">SDC9_76416</name>
</gene>
<dbReference type="EMBL" id="VSSQ01005630">
    <property type="protein sequence ID" value="MPM29875.1"/>
    <property type="molecule type" value="Genomic_DNA"/>
</dbReference>
<dbReference type="GO" id="GO:0003700">
    <property type="term" value="F:DNA-binding transcription factor activity"/>
    <property type="evidence" value="ECO:0007669"/>
    <property type="project" value="TreeGrafter"/>
</dbReference>
<dbReference type="Gene3D" id="1.10.260.40">
    <property type="entry name" value="lambda repressor-like DNA-binding domains"/>
    <property type="match status" value="1"/>
</dbReference>
<sequence>MCMEQLPIGQAIKALRLAQNMTQEELIEKADLSRSQLYYIESGKRTPRLPTMQSICAALSVSLLDFMHYLYQYSSTSCTPSISSMEAPGATIG</sequence>
<dbReference type="InterPro" id="IPR050807">
    <property type="entry name" value="TransReg_Diox_bact_type"/>
</dbReference>
<dbReference type="InterPro" id="IPR001387">
    <property type="entry name" value="Cro/C1-type_HTH"/>
</dbReference>
<evidence type="ECO:0000256" key="1">
    <source>
        <dbReference type="ARBA" id="ARBA00023125"/>
    </source>
</evidence>
<evidence type="ECO:0000313" key="3">
    <source>
        <dbReference type="EMBL" id="MPM29875.1"/>
    </source>
</evidence>
<dbReference type="GO" id="GO:0005829">
    <property type="term" value="C:cytosol"/>
    <property type="evidence" value="ECO:0007669"/>
    <property type="project" value="TreeGrafter"/>
</dbReference>
<dbReference type="PROSITE" id="PS50943">
    <property type="entry name" value="HTH_CROC1"/>
    <property type="match status" value="1"/>
</dbReference>
<accession>A0A644YMS0</accession>
<evidence type="ECO:0000259" key="2">
    <source>
        <dbReference type="PROSITE" id="PS50943"/>
    </source>
</evidence>
<dbReference type="PANTHER" id="PTHR46797">
    <property type="entry name" value="HTH-TYPE TRANSCRIPTIONAL REGULATOR"/>
    <property type="match status" value="1"/>
</dbReference>
<dbReference type="CDD" id="cd00093">
    <property type="entry name" value="HTH_XRE"/>
    <property type="match status" value="1"/>
</dbReference>
<organism evidence="3">
    <name type="scientific">bioreactor metagenome</name>
    <dbReference type="NCBI Taxonomy" id="1076179"/>
    <lineage>
        <taxon>unclassified sequences</taxon>
        <taxon>metagenomes</taxon>
        <taxon>ecological metagenomes</taxon>
    </lineage>
</organism>
<dbReference type="Pfam" id="PF01381">
    <property type="entry name" value="HTH_3"/>
    <property type="match status" value="1"/>
</dbReference>
<dbReference type="InterPro" id="IPR010982">
    <property type="entry name" value="Lambda_DNA-bd_dom_sf"/>
</dbReference>
<comment type="caution">
    <text evidence="3">The sequence shown here is derived from an EMBL/GenBank/DDBJ whole genome shotgun (WGS) entry which is preliminary data.</text>
</comment>
<keyword evidence="1" id="KW-0238">DNA-binding</keyword>
<name>A0A644YMS0_9ZZZZ</name>
<feature type="domain" description="HTH cro/C1-type" evidence="2">
    <location>
        <begin position="12"/>
        <end position="66"/>
    </location>
</feature>
<dbReference type="PANTHER" id="PTHR46797:SF1">
    <property type="entry name" value="METHYLPHOSPHONATE SYNTHASE"/>
    <property type="match status" value="1"/>
</dbReference>